<reference evidence="3" key="1">
    <citation type="submission" date="2018-05" db="EMBL/GenBank/DDBJ databases">
        <authorList>
            <person name="Lanie J.A."/>
            <person name="Ng W.-L."/>
            <person name="Kazmierczak K.M."/>
            <person name="Andrzejewski T.M."/>
            <person name="Davidsen T.M."/>
            <person name="Wayne K.J."/>
            <person name="Tettelin H."/>
            <person name="Glass J.I."/>
            <person name="Rusch D."/>
            <person name="Podicherti R."/>
            <person name="Tsui H.-C.T."/>
            <person name="Winkler M.E."/>
        </authorList>
    </citation>
    <scope>NUCLEOTIDE SEQUENCE</scope>
</reference>
<dbReference type="PANTHER" id="PTHR21600:SF44">
    <property type="entry name" value="RIBOSOMAL LARGE SUBUNIT PSEUDOURIDINE SYNTHASE D"/>
    <property type="match status" value="1"/>
</dbReference>
<comment type="similarity">
    <text evidence="1">Belongs to the pseudouridine synthase RluA family.</text>
</comment>
<dbReference type="InterPro" id="IPR006145">
    <property type="entry name" value="PsdUridine_synth_RsuA/RluA"/>
</dbReference>
<name>A0A383B9J8_9ZZZZ</name>
<evidence type="ECO:0000259" key="2">
    <source>
        <dbReference type="Pfam" id="PF00849"/>
    </source>
</evidence>
<dbReference type="AlphaFoldDB" id="A0A383B9J8"/>
<dbReference type="GO" id="GO:0003723">
    <property type="term" value="F:RNA binding"/>
    <property type="evidence" value="ECO:0007669"/>
    <property type="project" value="InterPro"/>
</dbReference>
<sequence>YDLIVSRKKSRMMIDERFQGSSAPKVDPDEFPGWILFEDEDFVVIDKPGWLVCHPSKDGPWSSLVGAYREFYGLKEVHLVSRLDRETSGVVLMAKTKKAASFSQKAVQERRVSRSYLALMEGEFSETLVADGWLGNDPDSLVFVKQRVTRRSGKAKRARTTMSPLFSSGGCTLAAVRPETGRKHQIRVHSQWLGFPLVGDKLYGRDETLYLEFAEKGWTPRLEKSLCLPRQALHAATFRLDSPDRKL</sequence>
<dbReference type="CDD" id="cd02869">
    <property type="entry name" value="PseudoU_synth_RluA_like"/>
    <property type="match status" value="1"/>
</dbReference>
<dbReference type="GO" id="GO:0009982">
    <property type="term" value="F:pseudouridine synthase activity"/>
    <property type="evidence" value="ECO:0007669"/>
    <property type="project" value="InterPro"/>
</dbReference>
<feature type="non-terminal residue" evidence="3">
    <location>
        <position position="1"/>
    </location>
</feature>
<feature type="domain" description="Pseudouridine synthase RsuA/RluA-like" evidence="2">
    <location>
        <begin position="41"/>
        <end position="191"/>
    </location>
</feature>
<dbReference type="SUPFAM" id="SSF55120">
    <property type="entry name" value="Pseudouridine synthase"/>
    <property type="match status" value="1"/>
</dbReference>
<protein>
    <recommendedName>
        <fullName evidence="2">Pseudouridine synthase RsuA/RluA-like domain-containing protein</fullName>
    </recommendedName>
</protein>
<evidence type="ECO:0000256" key="1">
    <source>
        <dbReference type="ARBA" id="ARBA00010876"/>
    </source>
</evidence>
<evidence type="ECO:0000313" key="3">
    <source>
        <dbReference type="EMBL" id="SVE16460.1"/>
    </source>
</evidence>
<dbReference type="PANTHER" id="PTHR21600">
    <property type="entry name" value="MITOCHONDRIAL RNA PSEUDOURIDINE SYNTHASE"/>
    <property type="match status" value="1"/>
</dbReference>
<organism evidence="3">
    <name type="scientific">marine metagenome</name>
    <dbReference type="NCBI Taxonomy" id="408172"/>
    <lineage>
        <taxon>unclassified sequences</taxon>
        <taxon>metagenomes</taxon>
        <taxon>ecological metagenomes</taxon>
    </lineage>
</organism>
<dbReference type="Pfam" id="PF00849">
    <property type="entry name" value="PseudoU_synth_2"/>
    <property type="match status" value="1"/>
</dbReference>
<dbReference type="InterPro" id="IPR050188">
    <property type="entry name" value="RluA_PseudoU_synthase"/>
</dbReference>
<feature type="non-terminal residue" evidence="3">
    <location>
        <position position="247"/>
    </location>
</feature>
<proteinExistence type="inferred from homology"/>
<dbReference type="Gene3D" id="3.30.2350.10">
    <property type="entry name" value="Pseudouridine synthase"/>
    <property type="match status" value="1"/>
</dbReference>
<dbReference type="GO" id="GO:0000455">
    <property type="term" value="P:enzyme-directed rRNA pseudouridine synthesis"/>
    <property type="evidence" value="ECO:0007669"/>
    <property type="project" value="TreeGrafter"/>
</dbReference>
<accession>A0A383B9J8</accession>
<dbReference type="EMBL" id="UINC01198487">
    <property type="protein sequence ID" value="SVE16460.1"/>
    <property type="molecule type" value="Genomic_DNA"/>
</dbReference>
<dbReference type="InterPro" id="IPR020103">
    <property type="entry name" value="PsdUridine_synth_cat_dom_sf"/>
</dbReference>
<gene>
    <name evidence="3" type="ORF">METZ01_LOCUS469314</name>
</gene>